<reference evidence="2 3" key="1">
    <citation type="journal article" date="2015" name="Sci. Rep.">
        <title>Genome of the facultative scuticociliatosis pathogen Pseudocohnilembus persalinus provides insight into its virulence through horizontal gene transfer.</title>
        <authorList>
            <person name="Xiong J."/>
            <person name="Wang G."/>
            <person name="Cheng J."/>
            <person name="Tian M."/>
            <person name="Pan X."/>
            <person name="Warren A."/>
            <person name="Jiang C."/>
            <person name="Yuan D."/>
            <person name="Miao W."/>
        </authorList>
    </citation>
    <scope>NUCLEOTIDE SEQUENCE [LARGE SCALE GENOMIC DNA]</scope>
    <source>
        <strain evidence="2">36N120E</strain>
    </source>
</reference>
<feature type="compositionally biased region" description="Basic and acidic residues" evidence="1">
    <location>
        <begin position="67"/>
        <end position="78"/>
    </location>
</feature>
<name>A0A0V0QZR2_PSEPJ</name>
<feature type="region of interest" description="Disordered" evidence="1">
    <location>
        <begin position="126"/>
        <end position="170"/>
    </location>
</feature>
<protein>
    <submittedName>
        <fullName evidence="2">Uncharacterized protein</fullName>
    </submittedName>
</protein>
<evidence type="ECO:0000256" key="1">
    <source>
        <dbReference type="SAM" id="MobiDB-lite"/>
    </source>
</evidence>
<evidence type="ECO:0000313" key="3">
    <source>
        <dbReference type="Proteomes" id="UP000054937"/>
    </source>
</evidence>
<dbReference type="InParanoid" id="A0A0V0QZR2"/>
<dbReference type="EMBL" id="LDAU01000080">
    <property type="protein sequence ID" value="KRX07788.1"/>
    <property type="molecule type" value="Genomic_DNA"/>
</dbReference>
<proteinExistence type="predicted"/>
<comment type="caution">
    <text evidence="2">The sequence shown here is derived from an EMBL/GenBank/DDBJ whole genome shotgun (WGS) entry which is preliminary data.</text>
</comment>
<feature type="region of interest" description="Disordered" evidence="1">
    <location>
        <begin position="67"/>
        <end position="89"/>
    </location>
</feature>
<sequence length="446" mass="52389">MQQNKENLIGNQFPSNILKSAKSLGYITKYQNHIFQLMKPDEIRKSEKKIYSQELQKVKTIKKEKVEQKINSEQEKHVQISNKSQENSHIISSQNSFDISMDKSQYKKQDYQKLLKKLIAKEQQLKNDKQYLPHEPKEKSNLQNFLTPESSKRSNKINPPKSPYKVSPPFQFNNSMIQRLQNNSGTNFTSIKRSQYLQQPLKVDSPELSKSKQVTPRKLQLSNNESCNNNKNIKQDLLKQSFQNEISSQTFSQTNEQSIQGSPKQNNKDIMGIIQDKIKNYQQKKTANKLKQVIKIKKNNEAKKSDPVFYKLFQQIKQEKFDYSNDETNLSSSKLSQCSKIDQCYKNQQNQIKISIDLNSQKSQQKCIGQQNNLKFIESHKKNSQGQQNINKLQNQYKIQRKFDNNDHFNSIQFLKTQNYIVSPIHTCRDVILTERQQTQYGRKYK</sequence>
<feature type="compositionally biased region" description="Basic and acidic residues" evidence="1">
    <location>
        <begin position="126"/>
        <end position="140"/>
    </location>
</feature>
<feature type="compositionally biased region" description="Polar residues" evidence="1">
    <location>
        <begin position="79"/>
        <end position="89"/>
    </location>
</feature>
<gene>
    <name evidence="2" type="ORF">PPERSA_07538</name>
</gene>
<evidence type="ECO:0000313" key="2">
    <source>
        <dbReference type="EMBL" id="KRX07788.1"/>
    </source>
</evidence>
<feature type="region of interest" description="Disordered" evidence="1">
    <location>
        <begin position="202"/>
        <end position="230"/>
    </location>
</feature>
<organism evidence="2 3">
    <name type="scientific">Pseudocohnilembus persalinus</name>
    <name type="common">Ciliate</name>
    <dbReference type="NCBI Taxonomy" id="266149"/>
    <lineage>
        <taxon>Eukaryota</taxon>
        <taxon>Sar</taxon>
        <taxon>Alveolata</taxon>
        <taxon>Ciliophora</taxon>
        <taxon>Intramacronucleata</taxon>
        <taxon>Oligohymenophorea</taxon>
        <taxon>Scuticociliatia</taxon>
        <taxon>Philasterida</taxon>
        <taxon>Pseudocohnilembidae</taxon>
        <taxon>Pseudocohnilembus</taxon>
    </lineage>
</organism>
<accession>A0A0V0QZR2</accession>
<keyword evidence="3" id="KW-1185">Reference proteome</keyword>
<dbReference type="Proteomes" id="UP000054937">
    <property type="component" value="Unassembled WGS sequence"/>
</dbReference>
<dbReference type="AlphaFoldDB" id="A0A0V0QZR2"/>